<evidence type="ECO:0000256" key="1">
    <source>
        <dbReference type="SAM" id="MobiDB-lite"/>
    </source>
</evidence>
<feature type="region of interest" description="Disordered" evidence="1">
    <location>
        <begin position="44"/>
        <end position="210"/>
    </location>
</feature>
<dbReference type="EMBL" id="CAUYUJ010016491">
    <property type="protein sequence ID" value="CAK0865825.1"/>
    <property type="molecule type" value="Genomic_DNA"/>
</dbReference>
<feature type="region of interest" description="Disordered" evidence="1">
    <location>
        <begin position="1"/>
        <end position="29"/>
    </location>
</feature>
<feature type="compositionally biased region" description="Basic and acidic residues" evidence="1">
    <location>
        <begin position="61"/>
        <end position="71"/>
    </location>
</feature>
<sequence length="210" mass="22190">MRRRPGRGVLPPEPNVRAATSAGTAPLKAAPLLRAPDGAQFRPAAGTERDLLATAPGRSQRMLDQKGRGSWDRPFVGLPRGSAPCGFAAGRRCGRRPKLGVGLRGGGARRGRPPGGQPPVGPQAARPRARRQRSRAAPSPRGLSAKARRCRWHAHRRARHEFRGGDGGEAWSAHGWPAGPRARRRSDGAPAPERPSRAAGRSLATGPTGS</sequence>
<protein>
    <submittedName>
        <fullName evidence="2">Uncharacterized protein</fullName>
    </submittedName>
</protein>
<reference evidence="2" key="1">
    <citation type="submission" date="2023-10" db="EMBL/GenBank/DDBJ databases">
        <authorList>
            <person name="Chen Y."/>
            <person name="Shah S."/>
            <person name="Dougan E. K."/>
            <person name="Thang M."/>
            <person name="Chan C."/>
        </authorList>
    </citation>
    <scope>NUCLEOTIDE SEQUENCE [LARGE SCALE GENOMIC DNA]</scope>
</reference>
<organism evidence="2 3">
    <name type="scientific">Prorocentrum cordatum</name>
    <dbReference type="NCBI Taxonomy" id="2364126"/>
    <lineage>
        <taxon>Eukaryota</taxon>
        <taxon>Sar</taxon>
        <taxon>Alveolata</taxon>
        <taxon>Dinophyceae</taxon>
        <taxon>Prorocentrales</taxon>
        <taxon>Prorocentraceae</taxon>
        <taxon>Prorocentrum</taxon>
    </lineage>
</organism>
<feature type="compositionally biased region" description="Basic residues" evidence="1">
    <location>
        <begin position="146"/>
        <end position="160"/>
    </location>
</feature>
<dbReference type="Proteomes" id="UP001189429">
    <property type="component" value="Unassembled WGS sequence"/>
</dbReference>
<proteinExistence type="predicted"/>
<keyword evidence="3" id="KW-1185">Reference proteome</keyword>
<gene>
    <name evidence="2" type="ORF">PCOR1329_LOCUS53250</name>
</gene>
<accession>A0ABN9V1G9</accession>
<name>A0ABN9V1G9_9DINO</name>
<evidence type="ECO:0000313" key="3">
    <source>
        <dbReference type="Proteomes" id="UP001189429"/>
    </source>
</evidence>
<evidence type="ECO:0000313" key="2">
    <source>
        <dbReference type="EMBL" id="CAK0865825.1"/>
    </source>
</evidence>
<comment type="caution">
    <text evidence="2">The sequence shown here is derived from an EMBL/GenBank/DDBJ whole genome shotgun (WGS) entry which is preliminary data.</text>
</comment>